<dbReference type="SUPFAM" id="SSF53335">
    <property type="entry name" value="S-adenosyl-L-methionine-dependent methyltransferases"/>
    <property type="match status" value="1"/>
</dbReference>
<reference evidence="5" key="1">
    <citation type="journal article" date="2019" name="Int. J. Syst. Evol. Microbiol.">
        <title>The Global Catalogue of Microorganisms (GCM) 10K type strain sequencing project: providing services to taxonomists for standard genome sequencing and annotation.</title>
        <authorList>
            <consortium name="The Broad Institute Genomics Platform"/>
            <consortium name="The Broad Institute Genome Sequencing Center for Infectious Disease"/>
            <person name="Wu L."/>
            <person name="Ma J."/>
        </authorList>
    </citation>
    <scope>NUCLEOTIDE SEQUENCE [LARGE SCALE GENOMIC DNA]</scope>
    <source>
        <strain evidence="5">JCM 16578</strain>
    </source>
</reference>
<dbReference type="PANTHER" id="PTHR44068">
    <property type="entry name" value="ZGC:194242"/>
    <property type="match status" value="1"/>
</dbReference>
<evidence type="ECO:0000313" key="5">
    <source>
        <dbReference type="Proteomes" id="UP001501563"/>
    </source>
</evidence>
<comment type="caution">
    <text evidence="4">The sequence shown here is derived from an EMBL/GenBank/DDBJ whole genome shotgun (WGS) entry which is preliminary data.</text>
</comment>
<keyword evidence="1" id="KW-0808">Transferase</keyword>
<accession>A0ABP7K272</accession>
<keyword evidence="4" id="KW-0489">Methyltransferase</keyword>
<feature type="domain" description="Methyltransferase type 11" evidence="3">
    <location>
        <begin position="72"/>
        <end position="170"/>
    </location>
</feature>
<evidence type="ECO:0000313" key="4">
    <source>
        <dbReference type="EMBL" id="GAA3863106.1"/>
    </source>
</evidence>
<dbReference type="InterPro" id="IPR029063">
    <property type="entry name" value="SAM-dependent_MTases_sf"/>
</dbReference>
<sequence length="290" mass="31496">MTAQPPSNAVTHHYQQGDLHQRIDDALDRLYPGRSSLTADELHGVDEFHIGGHAATRQITEHLRLRPGMRVLDVGSGLGGPARHLVQQADVDVTGVDLTAEYVAVARRLTDRVGLAGRSRFMHGDVTELAFPTGNFDRAWMLHVGMNVADKSRLFNGIGRVLTVDGLFIVYDVMLLGDPSLLSYPLPWASEPSHSFIARPEQYRASLSDAGFEIVAEHDRRSQGIRSLRGLRTADAHHEGSAPQGPGASDARPASVNVAMGADASAKIANVLRHMEDGLLAPTELVCRLR</sequence>
<dbReference type="GO" id="GO:0032259">
    <property type="term" value="P:methylation"/>
    <property type="evidence" value="ECO:0007669"/>
    <property type="project" value="UniProtKB-KW"/>
</dbReference>
<dbReference type="InterPro" id="IPR050447">
    <property type="entry name" value="Erg6_SMT_methyltransf"/>
</dbReference>
<gene>
    <name evidence="4" type="ORF">GCM10022207_28720</name>
</gene>
<dbReference type="GO" id="GO:0008168">
    <property type="term" value="F:methyltransferase activity"/>
    <property type="evidence" value="ECO:0007669"/>
    <property type="project" value="UniProtKB-KW"/>
</dbReference>
<evidence type="ECO:0000259" key="3">
    <source>
        <dbReference type="Pfam" id="PF08241"/>
    </source>
</evidence>
<dbReference type="RefSeq" id="WP_345548383.1">
    <property type="nucleotide sequence ID" value="NZ_BAAAZA010000007.1"/>
</dbReference>
<keyword evidence="5" id="KW-1185">Reference proteome</keyword>
<evidence type="ECO:0000256" key="2">
    <source>
        <dbReference type="SAM" id="MobiDB-lite"/>
    </source>
</evidence>
<dbReference type="Pfam" id="PF08241">
    <property type="entry name" value="Methyltransf_11"/>
    <property type="match status" value="1"/>
</dbReference>
<dbReference type="CDD" id="cd02440">
    <property type="entry name" value="AdoMet_MTases"/>
    <property type="match status" value="1"/>
</dbReference>
<name>A0ABP7K272_9ACTN</name>
<evidence type="ECO:0000256" key="1">
    <source>
        <dbReference type="ARBA" id="ARBA00022679"/>
    </source>
</evidence>
<dbReference type="PANTHER" id="PTHR44068:SF11">
    <property type="entry name" value="GERANYL DIPHOSPHATE 2-C-METHYLTRANSFERASE"/>
    <property type="match status" value="1"/>
</dbReference>
<feature type="region of interest" description="Disordered" evidence="2">
    <location>
        <begin position="234"/>
        <end position="253"/>
    </location>
</feature>
<dbReference type="Proteomes" id="UP001501563">
    <property type="component" value="Unassembled WGS sequence"/>
</dbReference>
<dbReference type="InterPro" id="IPR013216">
    <property type="entry name" value="Methyltransf_11"/>
</dbReference>
<dbReference type="EMBL" id="BAAAZA010000007">
    <property type="protein sequence ID" value="GAA3863106.1"/>
    <property type="molecule type" value="Genomic_DNA"/>
</dbReference>
<organism evidence="4 5">
    <name type="scientific">Streptomyces lannensis</name>
    <dbReference type="NCBI Taxonomy" id="766498"/>
    <lineage>
        <taxon>Bacteria</taxon>
        <taxon>Bacillati</taxon>
        <taxon>Actinomycetota</taxon>
        <taxon>Actinomycetes</taxon>
        <taxon>Kitasatosporales</taxon>
        <taxon>Streptomycetaceae</taxon>
        <taxon>Streptomyces</taxon>
    </lineage>
</organism>
<proteinExistence type="predicted"/>
<dbReference type="Gene3D" id="3.40.50.150">
    <property type="entry name" value="Vaccinia Virus protein VP39"/>
    <property type="match status" value="1"/>
</dbReference>
<protein>
    <submittedName>
        <fullName evidence="4">Class I SAM-dependent methyltransferase</fullName>
    </submittedName>
</protein>